<dbReference type="InterPro" id="IPR007219">
    <property type="entry name" value="XnlR_reg_dom"/>
</dbReference>
<feature type="domain" description="Xylanolytic transcriptional activator regulatory" evidence="4">
    <location>
        <begin position="231"/>
        <end position="302"/>
    </location>
</feature>
<organism evidence="5 6">
    <name type="scientific">Dactylellina haptotyla (strain CBS 200.50)</name>
    <name type="common">Nematode-trapping fungus</name>
    <name type="synonym">Monacrosporium haptotylum</name>
    <dbReference type="NCBI Taxonomy" id="1284197"/>
    <lineage>
        <taxon>Eukaryota</taxon>
        <taxon>Fungi</taxon>
        <taxon>Dikarya</taxon>
        <taxon>Ascomycota</taxon>
        <taxon>Pezizomycotina</taxon>
        <taxon>Orbiliomycetes</taxon>
        <taxon>Orbiliales</taxon>
        <taxon>Orbiliaceae</taxon>
        <taxon>Dactylellina</taxon>
    </lineage>
</organism>
<dbReference type="SMART" id="SM00906">
    <property type="entry name" value="Fungal_trans"/>
    <property type="match status" value="1"/>
</dbReference>
<name>S8BP69_DACHA</name>
<dbReference type="AlphaFoldDB" id="S8BP69"/>
<dbReference type="GO" id="GO:0005634">
    <property type="term" value="C:nucleus"/>
    <property type="evidence" value="ECO:0007669"/>
    <property type="project" value="UniProtKB-SubCell"/>
</dbReference>
<evidence type="ECO:0000256" key="3">
    <source>
        <dbReference type="SAM" id="MobiDB-lite"/>
    </source>
</evidence>
<dbReference type="GO" id="GO:0008270">
    <property type="term" value="F:zinc ion binding"/>
    <property type="evidence" value="ECO:0007669"/>
    <property type="project" value="InterPro"/>
</dbReference>
<dbReference type="GO" id="GO:0003677">
    <property type="term" value="F:DNA binding"/>
    <property type="evidence" value="ECO:0007669"/>
    <property type="project" value="InterPro"/>
</dbReference>
<dbReference type="Pfam" id="PF04082">
    <property type="entry name" value="Fungal_trans"/>
    <property type="match status" value="1"/>
</dbReference>
<dbReference type="Proteomes" id="UP000015100">
    <property type="component" value="Unassembled WGS sequence"/>
</dbReference>
<reference evidence="6" key="2">
    <citation type="submission" date="2013-04" db="EMBL/GenBank/DDBJ databases">
        <title>Genomic mechanisms accounting for the adaptation to parasitism in nematode-trapping fungi.</title>
        <authorList>
            <person name="Ahren D.G."/>
        </authorList>
    </citation>
    <scope>NUCLEOTIDE SEQUENCE [LARGE SCALE GENOMIC DNA]</scope>
    <source>
        <strain evidence="6">CBS 200.50</strain>
    </source>
</reference>
<sequence length="596" mass="66686">MSFSGRGFLVDGLLQNPPAASNAVLTPDAGMPAASNHSTAKVGELVAAEFWSELSEQVGGLREILESSSGEDEDTGLETPSPEDAGDGDVPFIFTPYHSGETSNPSPTKETRTLFQRIYHERVDCLYKILHWPTVIQSIESLHSSTIKSPNSQSVAALELSIYFMALCVITDDEASFLGINNRRALLKSYLRATERAISEANFLQCPNMTLLQAFVIYLFGHRTCNSTAISWTLLAIAIRVAMALRLGQEDPQDFSPFQLQMRRRLWCCIAIQDIYYSLDRGTPPMVRWEDIGPSPLALKDDEFSPSFVPTSSPASYGHSEVTFFIMAIEATKCNKRMMGIPCKTESGWLKRQEAAQEFKQYMERICADIGEDAPPLAKFTKYASVSIAVGMQMVLRRPPYKLGLGDFQPVDDVDILEIATKLLQGEVQIKSPEFAPWKWKSWPPWHALAVVLAELCSRPWVDDFDGVYAVAVKTFNICAGNIADSSSGKLWKPIARLMRRVQRRRESFLSTPSSGPLPQSIDNCVKKIGTMQATFPPPSDGVPVIDWPTELNIEDFLTIEQSQTTTEYEDPQLNWFNFMQEVNFEFSFEDNITWG</sequence>
<evidence type="ECO:0000256" key="2">
    <source>
        <dbReference type="ARBA" id="ARBA00023242"/>
    </source>
</evidence>
<accession>S8BP69</accession>
<dbReference type="eggNOG" id="ENOG502SJ9P">
    <property type="taxonomic scope" value="Eukaryota"/>
</dbReference>
<dbReference type="InterPro" id="IPR050613">
    <property type="entry name" value="Sec_Metabolite_Reg"/>
</dbReference>
<evidence type="ECO:0000313" key="6">
    <source>
        <dbReference type="Proteomes" id="UP000015100"/>
    </source>
</evidence>
<dbReference type="PANTHER" id="PTHR31001:SF85">
    <property type="entry name" value="ZN(II)2CYS6 TRANSCRIPTION FACTOR (EUROFUNG)"/>
    <property type="match status" value="1"/>
</dbReference>
<dbReference type="STRING" id="1284197.S8BP69"/>
<dbReference type="EMBL" id="AQGS01000810">
    <property type="protein sequence ID" value="EPS36992.1"/>
    <property type="molecule type" value="Genomic_DNA"/>
</dbReference>
<keyword evidence="6" id="KW-1185">Reference proteome</keyword>
<dbReference type="PANTHER" id="PTHR31001">
    <property type="entry name" value="UNCHARACTERIZED TRANSCRIPTIONAL REGULATORY PROTEIN"/>
    <property type="match status" value="1"/>
</dbReference>
<dbReference type="HOGENOM" id="CLU_457833_0_0_1"/>
<reference evidence="5 6" key="1">
    <citation type="journal article" date="2013" name="PLoS Genet.">
        <title>Genomic mechanisms accounting for the adaptation to parasitism in nematode-trapping fungi.</title>
        <authorList>
            <person name="Meerupati T."/>
            <person name="Andersson K.M."/>
            <person name="Friman E."/>
            <person name="Kumar D."/>
            <person name="Tunlid A."/>
            <person name="Ahren D."/>
        </authorList>
    </citation>
    <scope>NUCLEOTIDE SEQUENCE [LARGE SCALE GENOMIC DNA]</scope>
    <source>
        <strain evidence="5 6">CBS 200.50</strain>
    </source>
</reference>
<keyword evidence="2" id="KW-0539">Nucleus</keyword>
<evidence type="ECO:0000313" key="5">
    <source>
        <dbReference type="EMBL" id="EPS36992.1"/>
    </source>
</evidence>
<comment type="subcellular location">
    <subcellularLocation>
        <location evidence="1">Nucleus</location>
    </subcellularLocation>
</comment>
<evidence type="ECO:0000259" key="4">
    <source>
        <dbReference type="SMART" id="SM00906"/>
    </source>
</evidence>
<dbReference type="GO" id="GO:0006351">
    <property type="term" value="P:DNA-templated transcription"/>
    <property type="evidence" value="ECO:0007669"/>
    <property type="project" value="InterPro"/>
</dbReference>
<comment type="caution">
    <text evidence="5">The sequence shown here is derived from an EMBL/GenBank/DDBJ whole genome shotgun (WGS) entry which is preliminary data.</text>
</comment>
<protein>
    <recommendedName>
        <fullName evidence="4">Xylanolytic transcriptional activator regulatory domain-containing protein</fullName>
    </recommendedName>
</protein>
<gene>
    <name evidence="5" type="ORF">H072_9451</name>
</gene>
<evidence type="ECO:0000256" key="1">
    <source>
        <dbReference type="ARBA" id="ARBA00004123"/>
    </source>
</evidence>
<proteinExistence type="predicted"/>
<dbReference type="CDD" id="cd12148">
    <property type="entry name" value="fungal_TF_MHR"/>
    <property type="match status" value="1"/>
</dbReference>
<dbReference type="OMA" id="WPNVWDA"/>
<feature type="region of interest" description="Disordered" evidence="3">
    <location>
        <begin position="66"/>
        <end position="88"/>
    </location>
</feature>
<dbReference type="OrthoDB" id="435881at2759"/>